<dbReference type="InterPro" id="IPR000120">
    <property type="entry name" value="Amidase"/>
</dbReference>
<dbReference type="InterPro" id="IPR036928">
    <property type="entry name" value="AS_sf"/>
</dbReference>
<protein>
    <submittedName>
        <fullName evidence="2">Amidase family protein</fullName>
    </submittedName>
</protein>
<evidence type="ECO:0000313" key="2">
    <source>
        <dbReference type="EMBL" id="MFB9902839.1"/>
    </source>
</evidence>
<sequence>MKWLDRAESVDVRTAFITLLPDRALREAEASAERHRANAVKGPLDGVPVVWKDIFDIEGTVTTNGSATRAAVAAATADAPVVARLAAAGAVSIGKTNLSEFAFTGLGLNPHFGDPVNPLAPDRVPGGSSSGSAVAVAAGAAEVGIGSDTSGSIRVPAAYCGLVGYRPSTSRYDRGGMHPLSPQLDSVGVLARSMDVITAVDAVLRTRPVAPATRRRLVVPIGELTEDCAPEICEEFEAVVKTLEQQGFPVVRRRVRALEDTQLLLDEHGPLVLADAYRAHGHLRDSPHIDPLVARRLSRYEPNSEDPVRQALPELKRRVQSELDGEVLLFPTVRDPAPTVESVTRDLDVAEAVNRRVLRSTMLTSHLDMPGVSLGTVLLSATTHHDDLLLATATEVERCVLPGQNNRKAVR</sequence>
<proteinExistence type="predicted"/>
<accession>A0ABV5ZRY7</accession>
<keyword evidence="3" id="KW-1185">Reference proteome</keyword>
<gene>
    <name evidence="2" type="ORF">ACFFQA_02690</name>
</gene>
<dbReference type="RefSeq" id="WP_377849944.1">
    <property type="nucleotide sequence ID" value="NZ_JBHLZU010000002.1"/>
</dbReference>
<name>A0ABV5ZRY7_9PSEU</name>
<reference evidence="2 3" key="1">
    <citation type="submission" date="2024-09" db="EMBL/GenBank/DDBJ databases">
        <authorList>
            <person name="Sun Q."/>
            <person name="Mori K."/>
        </authorList>
    </citation>
    <scope>NUCLEOTIDE SEQUENCE [LARGE SCALE GENOMIC DNA]</scope>
    <source>
        <strain evidence="2 3">TBRC 7907</strain>
    </source>
</reference>
<dbReference type="PANTHER" id="PTHR11895">
    <property type="entry name" value="TRANSAMIDASE"/>
    <property type="match status" value="1"/>
</dbReference>
<dbReference type="Gene3D" id="3.90.1300.10">
    <property type="entry name" value="Amidase signature (AS) domain"/>
    <property type="match status" value="1"/>
</dbReference>
<dbReference type="PANTHER" id="PTHR11895:SF176">
    <property type="entry name" value="AMIDASE AMID-RELATED"/>
    <property type="match status" value="1"/>
</dbReference>
<dbReference type="Proteomes" id="UP001589693">
    <property type="component" value="Unassembled WGS sequence"/>
</dbReference>
<dbReference type="Pfam" id="PF01425">
    <property type="entry name" value="Amidase"/>
    <property type="match status" value="1"/>
</dbReference>
<comment type="caution">
    <text evidence="2">The sequence shown here is derived from an EMBL/GenBank/DDBJ whole genome shotgun (WGS) entry which is preliminary data.</text>
</comment>
<evidence type="ECO:0000313" key="3">
    <source>
        <dbReference type="Proteomes" id="UP001589693"/>
    </source>
</evidence>
<dbReference type="EMBL" id="JBHLZU010000002">
    <property type="protein sequence ID" value="MFB9902839.1"/>
    <property type="molecule type" value="Genomic_DNA"/>
</dbReference>
<evidence type="ECO:0000259" key="1">
    <source>
        <dbReference type="Pfam" id="PF01425"/>
    </source>
</evidence>
<dbReference type="SUPFAM" id="SSF75304">
    <property type="entry name" value="Amidase signature (AS) enzymes"/>
    <property type="match status" value="1"/>
</dbReference>
<feature type="domain" description="Amidase" evidence="1">
    <location>
        <begin position="3"/>
        <end position="346"/>
    </location>
</feature>
<dbReference type="InterPro" id="IPR023631">
    <property type="entry name" value="Amidase_dom"/>
</dbReference>
<organism evidence="2 3">
    <name type="scientific">Allokutzneria oryzae</name>
    <dbReference type="NCBI Taxonomy" id="1378989"/>
    <lineage>
        <taxon>Bacteria</taxon>
        <taxon>Bacillati</taxon>
        <taxon>Actinomycetota</taxon>
        <taxon>Actinomycetes</taxon>
        <taxon>Pseudonocardiales</taxon>
        <taxon>Pseudonocardiaceae</taxon>
        <taxon>Allokutzneria</taxon>
    </lineage>
</organism>